<dbReference type="AlphaFoldDB" id="A0A0E9VMF1"/>
<dbReference type="EMBL" id="GBXM01029361">
    <property type="protein sequence ID" value="JAH79216.1"/>
    <property type="molecule type" value="Transcribed_RNA"/>
</dbReference>
<evidence type="ECO:0000313" key="2">
    <source>
        <dbReference type="EMBL" id="JAH79216.1"/>
    </source>
</evidence>
<accession>A0A0E9VMF1</accession>
<evidence type="ECO:0000256" key="1">
    <source>
        <dbReference type="SAM" id="MobiDB-lite"/>
    </source>
</evidence>
<protein>
    <submittedName>
        <fullName evidence="2">Uncharacterized protein</fullName>
    </submittedName>
</protein>
<organism evidence="2">
    <name type="scientific">Anguilla anguilla</name>
    <name type="common">European freshwater eel</name>
    <name type="synonym">Muraena anguilla</name>
    <dbReference type="NCBI Taxonomy" id="7936"/>
    <lineage>
        <taxon>Eukaryota</taxon>
        <taxon>Metazoa</taxon>
        <taxon>Chordata</taxon>
        <taxon>Craniata</taxon>
        <taxon>Vertebrata</taxon>
        <taxon>Euteleostomi</taxon>
        <taxon>Actinopterygii</taxon>
        <taxon>Neopterygii</taxon>
        <taxon>Teleostei</taxon>
        <taxon>Anguilliformes</taxon>
        <taxon>Anguillidae</taxon>
        <taxon>Anguilla</taxon>
    </lineage>
</organism>
<name>A0A0E9VMF1_ANGAN</name>
<sequence>MQAEGSDLFRKNETSASGLELGWVPSTFKSKSGGPVLPAQSGLTGSAT</sequence>
<reference evidence="2" key="1">
    <citation type="submission" date="2014-11" db="EMBL/GenBank/DDBJ databases">
        <authorList>
            <person name="Amaro Gonzalez C."/>
        </authorList>
    </citation>
    <scope>NUCLEOTIDE SEQUENCE</scope>
</reference>
<feature type="region of interest" description="Disordered" evidence="1">
    <location>
        <begin position="20"/>
        <end position="48"/>
    </location>
</feature>
<proteinExistence type="predicted"/>
<reference evidence="2" key="2">
    <citation type="journal article" date="2015" name="Fish Shellfish Immunol.">
        <title>Early steps in the European eel (Anguilla anguilla)-Vibrio vulnificus interaction in the gills: Role of the RtxA13 toxin.</title>
        <authorList>
            <person name="Callol A."/>
            <person name="Pajuelo D."/>
            <person name="Ebbesson L."/>
            <person name="Teles M."/>
            <person name="MacKenzie S."/>
            <person name="Amaro C."/>
        </authorList>
    </citation>
    <scope>NUCLEOTIDE SEQUENCE</scope>
</reference>